<sequence>MNQTFDCGNGNFSIDNIGSNISASEINLIYQCGISLGKVSKLAGVKTNLATWALWLILLIDLVTVVVPGF</sequence>
<organism evidence="2 3">
    <name type="scientific">Babjeviella inositovora NRRL Y-12698</name>
    <dbReference type="NCBI Taxonomy" id="984486"/>
    <lineage>
        <taxon>Eukaryota</taxon>
        <taxon>Fungi</taxon>
        <taxon>Dikarya</taxon>
        <taxon>Ascomycota</taxon>
        <taxon>Saccharomycotina</taxon>
        <taxon>Pichiomycetes</taxon>
        <taxon>Serinales incertae sedis</taxon>
        <taxon>Babjeviella</taxon>
    </lineage>
</organism>
<dbReference type="Proteomes" id="UP000094336">
    <property type="component" value="Unassembled WGS sequence"/>
</dbReference>
<keyword evidence="1" id="KW-0812">Transmembrane</keyword>
<reference evidence="3" key="1">
    <citation type="submission" date="2016-05" db="EMBL/GenBank/DDBJ databases">
        <title>Comparative genomics of biotechnologically important yeasts.</title>
        <authorList>
            <consortium name="DOE Joint Genome Institute"/>
            <person name="Riley R."/>
            <person name="Haridas S."/>
            <person name="Wolfe K.H."/>
            <person name="Lopes M.R."/>
            <person name="Hittinger C.T."/>
            <person name="Goker M."/>
            <person name="Salamov A."/>
            <person name="Wisecaver J."/>
            <person name="Long T.M."/>
            <person name="Aerts A.L."/>
            <person name="Barry K."/>
            <person name="Choi C."/>
            <person name="Clum A."/>
            <person name="Coughlan A.Y."/>
            <person name="Deshpande S."/>
            <person name="Douglass A.P."/>
            <person name="Hanson S.J."/>
            <person name="Klenk H.-P."/>
            <person name="Labutti K."/>
            <person name="Lapidus A."/>
            <person name="Lindquist E."/>
            <person name="Lipzen A."/>
            <person name="Meier-Kolthoff J.P."/>
            <person name="Ohm R.A."/>
            <person name="Otillar R.P."/>
            <person name="Pangilinan J."/>
            <person name="Peng Y."/>
            <person name="Rokas A."/>
            <person name="Rosa C.A."/>
            <person name="Scheuner C."/>
            <person name="Sibirny A.A."/>
            <person name="Slot J.C."/>
            <person name="Stielow J.B."/>
            <person name="Sun H."/>
            <person name="Kurtzman C.P."/>
            <person name="Blackwell M."/>
            <person name="Grigoriev I.V."/>
            <person name="Jeffries T.W."/>
        </authorList>
    </citation>
    <scope>NUCLEOTIDE SEQUENCE [LARGE SCALE GENOMIC DNA]</scope>
    <source>
        <strain evidence="3">NRRL Y-12698</strain>
    </source>
</reference>
<feature type="transmembrane region" description="Helical" evidence="1">
    <location>
        <begin position="49"/>
        <end position="67"/>
    </location>
</feature>
<gene>
    <name evidence="2" type="ORF">BABINDRAFT_159251</name>
</gene>
<evidence type="ECO:0000313" key="2">
    <source>
        <dbReference type="EMBL" id="ODQ82732.1"/>
    </source>
</evidence>
<evidence type="ECO:0000313" key="3">
    <source>
        <dbReference type="Proteomes" id="UP000094336"/>
    </source>
</evidence>
<dbReference type="EMBL" id="KV454426">
    <property type="protein sequence ID" value="ODQ82732.1"/>
    <property type="molecule type" value="Genomic_DNA"/>
</dbReference>
<evidence type="ECO:0000256" key="1">
    <source>
        <dbReference type="SAM" id="Phobius"/>
    </source>
</evidence>
<keyword evidence="1" id="KW-0472">Membrane</keyword>
<dbReference type="RefSeq" id="XP_018988060.1">
    <property type="nucleotide sequence ID" value="XM_019127551.1"/>
</dbReference>
<keyword evidence="1" id="KW-1133">Transmembrane helix</keyword>
<dbReference type="GeneID" id="30145404"/>
<keyword evidence="3" id="KW-1185">Reference proteome</keyword>
<proteinExistence type="predicted"/>
<protein>
    <submittedName>
        <fullName evidence="2">Uncharacterized protein</fullName>
    </submittedName>
</protein>
<accession>A0A1E3R054</accession>
<dbReference type="AlphaFoldDB" id="A0A1E3R054"/>
<name>A0A1E3R054_9ASCO</name>